<feature type="compositionally biased region" description="Basic residues" evidence="7">
    <location>
        <begin position="532"/>
        <end position="543"/>
    </location>
</feature>
<dbReference type="InterPro" id="IPR054292">
    <property type="entry name" value="DUF7028"/>
</dbReference>
<dbReference type="InterPro" id="IPR011011">
    <property type="entry name" value="Znf_FYVE_PHD"/>
</dbReference>
<feature type="region of interest" description="Disordered" evidence="7">
    <location>
        <begin position="943"/>
        <end position="982"/>
    </location>
</feature>
<evidence type="ECO:0000256" key="7">
    <source>
        <dbReference type="SAM" id="MobiDB-lite"/>
    </source>
</evidence>
<organism evidence="9 10">
    <name type="scientific">Zingiber officinale</name>
    <name type="common">Ginger</name>
    <name type="synonym">Amomum zingiber</name>
    <dbReference type="NCBI Taxonomy" id="94328"/>
    <lineage>
        <taxon>Eukaryota</taxon>
        <taxon>Viridiplantae</taxon>
        <taxon>Streptophyta</taxon>
        <taxon>Embryophyta</taxon>
        <taxon>Tracheophyta</taxon>
        <taxon>Spermatophyta</taxon>
        <taxon>Magnoliopsida</taxon>
        <taxon>Liliopsida</taxon>
        <taxon>Zingiberales</taxon>
        <taxon>Zingiberaceae</taxon>
        <taxon>Zingiber</taxon>
    </lineage>
</organism>
<evidence type="ECO:0000256" key="1">
    <source>
        <dbReference type="ARBA" id="ARBA00004123"/>
    </source>
</evidence>
<dbReference type="PROSITE" id="PS50016">
    <property type="entry name" value="ZF_PHD_2"/>
    <property type="match status" value="1"/>
</dbReference>
<dbReference type="Proteomes" id="UP000734854">
    <property type="component" value="Unassembled WGS sequence"/>
</dbReference>
<keyword evidence="2" id="KW-0479">Metal-binding</keyword>
<comment type="caution">
    <text evidence="9">The sequence shown here is derived from an EMBL/GenBank/DDBJ whole genome shotgun (WGS) entry which is preliminary data.</text>
</comment>
<evidence type="ECO:0000259" key="8">
    <source>
        <dbReference type="PROSITE" id="PS50016"/>
    </source>
</evidence>
<gene>
    <name evidence="9" type="ORF">ZIOFF_053309</name>
</gene>
<proteinExistence type="predicted"/>
<dbReference type="Pfam" id="PF00628">
    <property type="entry name" value="PHD"/>
    <property type="match status" value="1"/>
</dbReference>
<dbReference type="PANTHER" id="PTHR46309">
    <property type="entry name" value="PHD FINGER PROTEIN 12"/>
    <property type="match status" value="1"/>
</dbReference>
<feature type="region of interest" description="Disordered" evidence="7">
    <location>
        <begin position="294"/>
        <end position="362"/>
    </location>
</feature>
<protein>
    <recommendedName>
        <fullName evidence="8">PHD-type domain-containing protein</fullName>
    </recommendedName>
</protein>
<evidence type="ECO:0000256" key="2">
    <source>
        <dbReference type="ARBA" id="ARBA00022723"/>
    </source>
</evidence>
<dbReference type="InterPro" id="IPR019787">
    <property type="entry name" value="Znf_PHD-finger"/>
</dbReference>
<keyword evidence="10" id="KW-1185">Reference proteome</keyword>
<feature type="region of interest" description="Disordered" evidence="7">
    <location>
        <begin position="891"/>
        <end position="918"/>
    </location>
</feature>
<dbReference type="SMART" id="SM00249">
    <property type="entry name" value="PHD"/>
    <property type="match status" value="2"/>
</dbReference>
<feature type="compositionally biased region" description="Basic and acidic residues" evidence="7">
    <location>
        <begin position="72"/>
        <end position="85"/>
    </location>
</feature>
<feature type="compositionally biased region" description="Basic and acidic residues" evidence="7">
    <location>
        <begin position="312"/>
        <end position="327"/>
    </location>
</feature>
<dbReference type="SUPFAM" id="SSF57903">
    <property type="entry name" value="FYVE/PHD zinc finger"/>
    <property type="match status" value="1"/>
</dbReference>
<dbReference type="AlphaFoldDB" id="A0A8J5F7W1"/>
<feature type="domain" description="PHD-type" evidence="8">
    <location>
        <begin position="679"/>
        <end position="724"/>
    </location>
</feature>
<accession>A0A8J5F7W1</accession>
<feature type="region of interest" description="Disordered" evidence="7">
    <location>
        <begin position="38"/>
        <end position="85"/>
    </location>
</feature>
<dbReference type="Gene3D" id="3.30.40.10">
    <property type="entry name" value="Zinc/RING finger domain, C3HC4 (zinc finger)"/>
    <property type="match status" value="1"/>
</dbReference>
<feature type="compositionally biased region" description="Basic residues" evidence="7">
    <location>
        <begin position="958"/>
        <end position="967"/>
    </location>
</feature>
<sequence>MEKERIAVKKIKGNGVLAMKKADESIREKKRRLILSDSESDSDDFLVSSIQADRGGAQNGDISVRGEGNEVDPMKEKADADNRKKDLRSDVVKQNEDVAVTDKKGVAEAELARKSMRESADAEFPSTKLKESWELERRKRSLIGGSEAKTSISHTVDDETRINEDEDVGSKTLIPAQRKKGGVIENQALSNSQKNGKLATEKLKLIESSENVRLHMTDRRSNAAGDRRAKIGISRSKDGILMEERKAGVLRVLPSNKKVDGLENHSKRKYEDISTDINASSVATYGAVKQPSLSHCRRFDGNSSLGATVSRNETRKPKKDVLEKSEFSEPETEQKIVSPKRETKDRTDISKSETGLRTKSSCRAGTSFKTKQFSKDATVSRSTEKQKLRDQIKGILLNAGWTIDLRPRRGRKYEDSVYIPPEGHGGYWSITKAYAVYQERLNRKGNVEGEISRSGNSRTPSTCNSIVPLESLDLLKRVVVNKRRRAEESEDDEKNKRNKVKRKYDKRHFIDQDTKGKLASNSMFSVSTTSRKNLHQRRSKQRGRALLVRGSNQESEADDDDYVPYVWKRTVLSWMIDMGVLPINGKVKYMNQLKTKTKLKGQITRQGINCSCCSKSFPVSKFELHAGSRVVQLQPMQNIFLEDGETSLFNCQIEAWKKQDESERRGFYTIDVTGDDPNDDTCGICSDGGSLICCDGCPSTFHLSCLGIEKLPPGDWHCTNCCCRYCGRISTDPSGESDATVSLILSCHQCEAKYHEDCIPDKESISATSKKSTISFCGQSCRKIFRGLQKILGTKNEIEAGFSWSIVRRFDEDSSISPIRSRQMVECNSMIAVSLAVMDECFLPIVDQRSGINLIHNVVYNCVTMLNFSINKQVKWDRATLQALLMPEVSEDTANDAESEAEMPPSQSPMAVPPSPHLSDVTMETLLQSIEAMLSFEEIVEGTEETASVSTPQAPAQQKKRKHRAPSSRRDTTAEPHALPSESVSVLGEMLVDLHDEVLRGWVHPDQVATTTSEGFGSQTGYTYLNGRRGESRVQQVFKAGYLPLGTSLDFLDPQKVWEDLPYYEKADK</sequence>
<feature type="compositionally biased region" description="Polar residues" evidence="7">
    <location>
        <begin position="945"/>
        <end position="956"/>
    </location>
</feature>
<keyword evidence="4" id="KW-0862">Zinc</keyword>
<dbReference type="Pfam" id="PF16135">
    <property type="entry name" value="TDBD"/>
    <property type="match status" value="1"/>
</dbReference>
<feature type="compositionally biased region" description="Polar residues" evidence="7">
    <location>
        <begin position="521"/>
        <end position="531"/>
    </location>
</feature>
<dbReference type="GO" id="GO:0008270">
    <property type="term" value="F:zinc ion binding"/>
    <property type="evidence" value="ECO:0007669"/>
    <property type="project" value="UniProtKB-KW"/>
</dbReference>
<feature type="compositionally biased region" description="Acidic residues" evidence="7">
    <location>
        <begin position="891"/>
        <end position="901"/>
    </location>
</feature>
<dbReference type="GO" id="GO:0003714">
    <property type="term" value="F:transcription corepressor activity"/>
    <property type="evidence" value="ECO:0007669"/>
    <property type="project" value="InterPro"/>
</dbReference>
<comment type="subcellular location">
    <subcellularLocation>
        <location evidence="1">Nucleus</location>
    </subcellularLocation>
</comment>
<evidence type="ECO:0000313" key="10">
    <source>
        <dbReference type="Proteomes" id="UP000734854"/>
    </source>
</evidence>
<reference evidence="9 10" key="1">
    <citation type="submission" date="2020-08" db="EMBL/GenBank/DDBJ databases">
        <title>Plant Genome Project.</title>
        <authorList>
            <person name="Zhang R.-G."/>
        </authorList>
    </citation>
    <scope>NUCLEOTIDE SEQUENCE [LARGE SCALE GENOMIC DNA]</scope>
    <source>
        <tissue evidence="9">Rhizome</tissue>
    </source>
</reference>
<evidence type="ECO:0000313" key="9">
    <source>
        <dbReference type="EMBL" id="KAG6484784.1"/>
    </source>
</evidence>
<feature type="compositionally biased region" description="Polar residues" evidence="7">
    <location>
        <begin position="301"/>
        <end position="311"/>
    </location>
</feature>
<dbReference type="InterPro" id="IPR042163">
    <property type="entry name" value="PHF12"/>
</dbReference>
<dbReference type="EMBL" id="JACMSC010000015">
    <property type="protein sequence ID" value="KAG6484784.1"/>
    <property type="molecule type" value="Genomic_DNA"/>
</dbReference>
<keyword evidence="3 6" id="KW-0863">Zinc-finger</keyword>
<dbReference type="InterPro" id="IPR001965">
    <property type="entry name" value="Znf_PHD"/>
</dbReference>
<dbReference type="GO" id="GO:0005634">
    <property type="term" value="C:nucleus"/>
    <property type="evidence" value="ECO:0007669"/>
    <property type="project" value="UniProtKB-SubCell"/>
</dbReference>
<keyword evidence="5" id="KW-0539">Nucleus</keyword>
<dbReference type="InterPro" id="IPR013083">
    <property type="entry name" value="Znf_RING/FYVE/PHD"/>
</dbReference>
<dbReference type="Pfam" id="PF22970">
    <property type="entry name" value="DUF7028"/>
    <property type="match status" value="1"/>
</dbReference>
<evidence type="ECO:0000256" key="6">
    <source>
        <dbReference type="PROSITE-ProRule" id="PRU00146"/>
    </source>
</evidence>
<dbReference type="CDD" id="cd15567">
    <property type="entry name" value="PHD4_NSD"/>
    <property type="match status" value="1"/>
</dbReference>
<name>A0A8J5F7W1_ZINOF</name>
<feature type="region of interest" description="Disordered" evidence="7">
    <location>
        <begin position="521"/>
        <end position="558"/>
    </location>
</feature>
<feature type="region of interest" description="Disordered" evidence="7">
    <location>
        <begin position="149"/>
        <end position="171"/>
    </location>
</feature>
<dbReference type="GO" id="GO:0006357">
    <property type="term" value="P:regulation of transcription by RNA polymerase II"/>
    <property type="evidence" value="ECO:0007669"/>
    <property type="project" value="TreeGrafter"/>
</dbReference>
<evidence type="ECO:0000256" key="4">
    <source>
        <dbReference type="ARBA" id="ARBA00022833"/>
    </source>
</evidence>
<feature type="compositionally biased region" description="Basic residues" evidence="7">
    <location>
        <begin position="496"/>
        <end position="506"/>
    </location>
</feature>
<dbReference type="InterPro" id="IPR032308">
    <property type="entry name" value="TDBD"/>
</dbReference>
<dbReference type="PANTHER" id="PTHR46309:SF1">
    <property type="entry name" value="PHD FINGER PROTEIN 12"/>
    <property type="match status" value="1"/>
</dbReference>
<feature type="compositionally biased region" description="Basic and acidic residues" evidence="7">
    <location>
        <begin position="339"/>
        <end position="356"/>
    </location>
</feature>
<evidence type="ECO:0000256" key="5">
    <source>
        <dbReference type="ARBA" id="ARBA00023242"/>
    </source>
</evidence>
<evidence type="ECO:0000256" key="3">
    <source>
        <dbReference type="ARBA" id="ARBA00022771"/>
    </source>
</evidence>
<feature type="region of interest" description="Disordered" evidence="7">
    <location>
        <begin position="484"/>
        <end position="507"/>
    </location>
</feature>